<feature type="transmembrane region" description="Helical" evidence="7">
    <location>
        <begin position="88"/>
        <end position="109"/>
    </location>
</feature>
<name>A0A9W7EBD6_9STRA</name>
<dbReference type="PANTHER" id="PTHR12560">
    <property type="entry name" value="LONGEVITY ASSURANCE FACTOR 1 LAG1"/>
    <property type="match status" value="1"/>
</dbReference>
<keyword evidence="10" id="KW-1185">Reference proteome</keyword>
<evidence type="ECO:0000256" key="4">
    <source>
        <dbReference type="ARBA" id="ARBA00023136"/>
    </source>
</evidence>
<evidence type="ECO:0000256" key="7">
    <source>
        <dbReference type="SAM" id="Phobius"/>
    </source>
</evidence>
<dbReference type="Proteomes" id="UP001165085">
    <property type="component" value="Unassembled WGS sequence"/>
</dbReference>
<dbReference type="AlphaFoldDB" id="A0A9W7EBD6"/>
<comment type="subcellular location">
    <subcellularLocation>
        <location evidence="1">Membrane</location>
        <topology evidence="1">Multi-pass membrane protein</topology>
    </subcellularLocation>
</comment>
<keyword evidence="4 5" id="KW-0472">Membrane</keyword>
<dbReference type="InterPro" id="IPR006634">
    <property type="entry name" value="TLC-dom"/>
</dbReference>
<evidence type="ECO:0000256" key="5">
    <source>
        <dbReference type="PROSITE-ProRule" id="PRU00205"/>
    </source>
</evidence>
<accession>A0A9W7EBD6</accession>
<feature type="transmembrane region" description="Helical" evidence="7">
    <location>
        <begin position="47"/>
        <end position="68"/>
    </location>
</feature>
<evidence type="ECO:0000313" key="10">
    <source>
        <dbReference type="Proteomes" id="UP001165085"/>
    </source>
</evidence>
<feature type="transmembrane region" description="Helical" evidence="7">
    <location>
        <begin position="169"/>
        <end position="186"/>
    </location>
</feature>
<dbReference type="OrthoDB" id="537032at2759"/>
<reference evidence="10" key="1">
    <citation type="journal article" date="2023" name="Commun. Biol.">
        <title>Genome analysis of Parmales, the sister group of diatoms, reveals the evolutionary specialization of diatoms from phago-mixotrophs to photoautotrophs.</title>
        <authorList>
            <person name="Ban H."/>
            <person name="Sato S."/>
            <person name="Yoshikawa S."/>
            <person name="Yamada K."/>
            <person name="Nakamura Y."/>
            <person name="Ichinomiya M."/>
            <person name="Sato N."/>
            <person name="Blanc-Mathieu R."/>
            <person name="Endo H."/>
            <person name="Kuwata A."/>
            <person name="Ogata H."/>
        </authorList>
    </citation>
    <scope>NUCLEOTIDE SEQUENCE [LARGE SCALE GENOMIC DNA]</scope>
    <source>
        <strain evidence="10">NIES 3701</strain>
    </source>
</reference>
<evidence type="ECO:0000256" key="2">
    <source>
        <dbReference type="ARBA" id="ARBA00022692"/>
    </source>
</evidence>
<gene>
    <name evidence="9" type="ORF">TrST_g1476</name>
</gene>
<feature type="compositionally biased region" description="Basic residues" evidence="6">
    <location>
        <begin position="318"/>
        <end position="328"/>
    </location>
</feature>
<dbReference type="GO" id="GO:0046513">
    <property type="term" value="P:ceramide biosynthetic process"/>
    <property type="evidence" value="ECO:0007669"/>
    <property type="project" value="InterPro"/>
</dbReference>
<organism evidence="9 10">
    <name type="scientific">Triparma strigata</name>
    <dbReference type="NCBI Taxonomy" id="1606541"/>
    <lineage>
        <taxon>Eukaryota</taxon>
        <taxon>Sar</taxon>
        <taxon>Stramenopiles</taxon>
        <taxon>Ochrophyta</taxon>
        <taxon>Bolidophyceae</taxon>
        <taxon>Parmales</taxon>
        <taxon>Triparmaceae</taxon>
        <taxon>Triparma</taxon>
    </lineage>
</organism>
<dbReference type="SMART" id="SM00724">
    <property type="entry name" value="TLC"/>
    <property type="match status" value="1"/>
</dbReference>
<dbReference type="PANTHER" id="PTHR12560:SF0">
    <property type="entry name" value="LD18904P"/>
    <property type="match status" value="1"/>
</dbReference>
<evidence type="ECO:0000256" key="6">
    <source>
        <dbReference type="SAM" id="MobiDB-lite"/>
    </source>
</evidence>
<keyword evidence="2 5" id="KW-0812">Transmembrane</keyword>
<comment type="caution">
    <text evidence="9">The sequence shown here is derived from an EMBL/GenBank/DDBJ whole genome shotgun (WGS) entry which is preliminary data.</text>
</comment>
<evidence type="ECO:0000256" key="3">
    <source>
        <dbReference type="ARBA" id="ARBA00022989"/>
    </source>
</evidence>
<feature type="transmembrane region" description="Helical" evidence="7">
    <location>
        <begin position="139"/>
        <end position="157"/>
    </location>
</feature>
<dbReference type="InterPro" id="IPR016439">
    <property type="entry name" value="Lag1/Lac1-like"/>
</dbReference>
<dbReference type="PIRSF" id="PIRSF005225">
    <property type="entry name" value="LAG1_LAC1"/>
    <property type="match status" value="1"/>
</dbReference>
<feature type="transmembrane region" description="Helical" evidence="7">
    <location>
        <begin position="228"/>
        <end position="249"/>
    </location>
</feature>
<dbReference type="GO" id="GO:0050291">
    <property type="term" value="F:sphingosine N-acyltransferase activity"/>
    <property type="evidence" value="ECO:0007669"/>
    <property type="project" value="InterPro"/>
</dbReference>
<evidence type="ECO:0000259" key="8">
    <source>
        <dbReference type="PROSITE" id="PS50922"/>
    </source>
</evidence>
<dbReference type="PROSITE" id="PS50922">
    <property type="entry name" value="TLC"/>
    <property type="match status" value="1"/>
</dbReference>
<feature type="region of interest" description="Disordered" evidence="6">
    <location>
        <begin position="300"/>
        <end position="328"/>
    </location>
</feature>
<protein>
    <recommendedName>
        <fullName evidence="8">TLC domain-containing protein</fullName>
    </recommendedName>
</protein>
<sequence>MVVHELTPWQDFLYLGSEFLNSVIFGRRDSYVQSGSDLLPIPTGHDFIIFLYTAVTCFIVNWSLRILLIEPLARRVLPTVTKKKVEKYAQAGMEMTFYSAFFFFGYRVYYPQKWVWPSSQWWDGFDKGDTYLIDPDYKFFYILYAGRYAAAFVSVLMEHKRSDFIEMQVHHMVTVILVLASYSSSYNRVGGAVMFLLDCADPPLHIAKQFKYCSVKKTDKAQFWADRWFEIFAVSFIISRNFIYPYCCWSALIESKRYFEHRLDTRICNGLLQILLVLQFYWTSLIFIAVYKQMKNGGIEDIRSDSEDDEEDGEKEKKITRKKSGKKD</sequence>
<dbReference type="GO" id="GO:0016020">
    <property type="term" value="C:membrane"/>
    <property type="evidence" value="ECO:0007669"/>
    <property type="project" value="UniProtKB-SubCell"/>
</dbReference>
<feature type="domain" description="TLC" evidence="8">
    <location>
        <begin position="86"/>
        <end position="295"/>
    </location>
</feature>
<evidence type="ECO:0000313" key="9">
    <source>
        <dbReference type="EMBL" id="GMH71870.1"/>
    </source>
</evidence>
<dbReference type="GO" id="GO:0005783">
    <property type="term" value="C:endoplasmic reticulum"/>
    <property type="evidence" value="ECO:0007669"/>
    <property type="project" value="TreeGrafter"/>
</dbReference>
<evidence type="ECO:0000256" key="1">
    <source>
        <dbReference type="ARBA" id="ARBA00004141"/>
    </source>
</evidence>
<keyword evidence="3 7" id="KW-1133">Transmembrane helix</keyword>
<proteinExistence type="predicted"/>
<feature type="transmembrane region" description="Helical" evidence="7">
    <location>
        <begin position="270"/>
        <end position="291"/>
    </location>
</feature>
<dbReference type="Pfam" id="PF03798">
    <property type="entry name" value="TRAM_LAG1_CLN8"/>
    <property type="match status" value="1"/>
</dbReference>
<dbReference type="EMBL" id="BRXY01000152">
    <property type="protein sequence ID" value="GMH71870.1"/>
    <property type="molecule type" value="Genomic_DNA"/>
</dbReference>